<dbReference type="EMBL" id="JN233705">
    <property type="protein sequence ID" value="AEV55322.1"/>
    <property type="molecule type" value="Genomic_DNA"/>
</dbReference>
<organism evidence="1">
    <name type="scientific">Klebsiella pneumoniae</name>
    <dbReference type="NCBI Taxonomy" id="573"/>
    <lineage>
        <taxon>Bacteria</taxon>
        <taxon>Pseudomonadati</taxon>
        <taxon>Pseudomonadota</taxon>
        <taxon>Gammaproteobacteria</taxon>
        <taxon>Enterobacterales</taxon>
        <taxon>Enterobacteriaceae</taxon>
        <taxon>Klebsiella/Raoultella group</taxon>
        <taxon>Klebsiella</taxon>
        <taxon>Klebsiella pneumoniae complex</taxon>
    </lineage>
</organism>
<name>G9G2P9_KLEPN</name>
<keyword evidence="1" id="KW-0614">Plasmid</keyword>
<geneLocation type="plasmid" evidence="1">
    <name>pKpQIL-IT</name>
</geneLocation>
<reference evidence="1" key="1">
    <citation type="journal article" date="2012" name="Antimicrob. Agents Chemother.">
        <title>Klebsiella pneumoniae ST258 Producing KPC-3 Identified in Italy Carries Novel Plasmids and OmpK36/OmpK35 Porin Variants.</title>
        <authorList>
            <person name="Garcia-Fernandez A."/>
            <person name="Villa L."/>
            <person name="Carta C."/>
            <person name="Venditti C."/>
            <person name="Giordano A."/>
            <person name="Venditti M."/>
            <person name="Mancini C."/>
            <person name="Carattoli A."/>
        </authorList>
    </citation>
    <scope>NUCLEOTIDE SEQUENCE</scope>
    <source>
        <strain evidence="1">ST258</strain>
        <plasmid evidence="1">pKpQIL-IT</plasmid>
    </source>
</reference>
<protein>
    <submittedName>
        <fullName evidence="1">Uncharacterized protein</fullName>
    </submittedName>
</protein>
<accession>G9G2P9</accession>
<sequence>MLPAISLQQRHRLIAWHLELHPVPCRDIERKHFRVDLRRADRLVSHQALQHLQRDAGIQHVHPVAVTERVRGNRYRKRHPVGGSRINGFTYPGPDRSVGNFPDACLLGSACAFITALQRNFKRGHHHLQLADIVRIGKRNDTMRLATGRSSAGRSGGFFGPLLERGQLHERVGRRQRKITPGQRQRFVNSGAGVPQGGQQHLAVQIGHVVEQGAHFRRQQVFRQLVLNERHLSQGQRGRVIDGHRQLRGRK</sequence>
<dbReference type="AlphaFoldDB" id="G9G2P9"/>
<evidence type="ECO:0000313" key="1">
    <source>
        <dbReference type="EMBL" id="AEV55322.1"/>
    </source>
</evidence>
<proteinExistence type="predicted"/>